<feature type="compositionally biased region" description="Basic residues" evidence="1">
    <location>
        <begin position="11"/>
        <end position="20"/>
    </location>
</feature>
<organism evidence="2 3">
    <name type="scientific">Macrosiphum euphorbiae</name>
    <name type="common">potato aphid</name>
    <dbReference type="NCBI Taxonomy" id="13131"/>
    <lineage>
        <taxon>Eukaryota</taxon>
        <taxon>Metazoa</taxon>
        <taxon>Ecdysozoa</taxon>
        <taxon>Arthropoda</taxon>
        <taxon>Hexapoda</taxon>
        <taxon>Insecta</taxon>
        <taxon>Pterygota</taxon>
        <taxon>Neoptera</taxon>
        <taxon>Paraneoptera</taxon>
        <taxon>Hemiptera</taxon>
        <taxon>Sternorrhyncha</taxon>
        <taxon>Aphidomorpha</taxon>
        <taxon>Aphidoidea</taxon>
        <taxon>Aphididae</taxon>
        <taxon>Macrosiphini</taxon>
        <taxon>Macrosiphum</taxon>
    </lineage>
</organism>
<protein>
    <submittedName>
        <fullName evidence="2">Uncharacterized protein</fullName>
    </submittedName>
</protein>
<gene>
    <name evidence="2" type="ORF">MEUPH1_LOCUS11017</name>
</gene>
<reference evidence="2 3" key="1">
    <citation type="submission" date="2023-01" db="EMBL/GenBank/DDBJ databases">
        <authorList>
            <person name="Whitehead M."/>
        </authorList>
    </citation>
    <scope>NUCLEOTIDE SEQUENCE [LARGE SCALE GENOMIC DNA]</scope>
</reference>
<sequence>MSNHVCDAVRHKTKKFSFKRKPFDVNQTGQVGKVREHDKQPEANQPKQAEKQTPEPIKPTPEPRKPTTETRNPTTRNQNIATRNRTLFRMF</sequence>
<evidence type="ECO:0000256" key="1">
    <source>
        <dbReference type="SAM" id="MobiDB-lite"/>
    </source>
</evidence>
<keyword evidence="3" id="KW-1185">Reference proteome</keyword>
<dbReference type="EMBL" id="CARXXK010000002">
    <property type="protein sequence ID" value="CAI6355125.1"/>
    <property type="molecule type" value="Genomic_DNA"/>
</dbReference>
<evidence type="ECO:0000313" key="2">
    <source>
        <dbReference type="EMBL" id="CAI6355125.1"/>
    </source>
</evidence>
<accession>A0AAV0WGG2</accession>
<proteinExistence type="predicted"/>
<evidence type="ECO:0000313" key="3">
    <source>
        <dbReference type="Proteomes" id="UP001160148"/>
    </source>
</evidence>
<dbReference type="AlphaFoldDB" id="A0AAV0WGG2"/>
<name>A0AAV0WGG2_9HEMI</name>
<comment type="caution">
    <text evidence="2">The sequence shown here is derived from an EMBL/GenBank/DDBJ whole genome shotgun (WGS) entry which is preliminary data.</text>
</comment>
<dbReference type="Proteomes" id="UP001160148">
    <property type="component" value="Unassembled WGS sequence"/>
</dbReference>
<feature type="region of interest" description="Disordered" evidence="1">
    <location>
        <begin position="1"/>
        <end position="91"/>
    </location>
</feature>
<feature type="compositionally biased region" description="Low complexity" evidence="1">
    <location>
        <begin position="69"/>
        <end position="79"/>
    </location>
</feature>